<dbReference type="InterPro" id="IPR002933">
    <property type="entry name" value="Peptidase_M20"/>
</dbReference>
<dbReference type="RefSeq" id="WP_207907759.1">
    <property type="nucleotide sequence ID" value="NZ_SMFY01000002.1"/>
</dbReference>
<evidence type="ECO:0000256" key="2">
    <source>
        <dbReference type="ARBA" id="ARBA00022801"/>
    </source>
</evidence>
<dbReference type="Proteomes" id="UP000295030">
    <property type="component" value="Unassembled WGS sequence"/>
</dbReference>
<organism evidence="4 5">
    <name type="scientific">Ancylobacter aquaticus</name>
    <dbReference type="NCBI Taxonomy" id="100"/>
    <lineage>
        <taxon>Bacteria</taxon>
        <taxon>Pseudomonadati</taxon>
        <taxon>Pseudomonadota</taxon>
        <taxon>Alphaproteobacteria</taxon>
        <taxon>Hyphomicrobiales</taxon>
        <taxon>Xanthobacteraceae</taxon>
        <taxon>Ancylobacter</taxon>
    </lineage>
</organism>
<dbReference type="InterPro" id="IPR036264">
    <property type="entry name" value="Bact_exopeptidase_dim_dom"/>
</dbReference>
<dbReference type="Gene3D" id="3.40.630.10">
    <property type="entry name" value="Zn peptidases"/>
    <property type="match status" value="1"/>
</dbReference>
<dbReference type="EMBL" id="SMFY01000002">
    <property type="protein sequence ID" value="TCK29169.1"/>
    <property type="molecule type" value="Genomic_DNA"/>
</dbReference>
<dbReference type="PIRSF" id="PIRSF001235">
    <property type="entry name" value="Amidase_carbamoylase"/>
    <property type="match status" value="1"/>
</dbReference>
<dbReference type="GO" id="GO:0046872">
    <property type="term" value="F:metal ion binding"/>
    <property type="evidence" value="ECO:0007669"/>
    <property type="project" value="UniProtKB-KW"/>
</dbReference>
<protein>
    <submittedName>
        <fullName evidence="4">N-carbamoyl-L-amino-acid hydrolase</fullName>
    </submittedName>
</protein>
<dbReference type="NCBIfam" id="TIGR01879">
    <property type="entry name" value="hydantase"/>
    <property type="match status" value="1"/>
</dbReference>
<dbReference type="SUPFAM" id="SSF53187">
    <property type="entry name" value="Zn-dependent exopeptidases"/>
    <property type="match status" value="1"/>
</dbReference>
<feature type="binding site" evidence="3">
    <location>
        <position position="95"/>
    </location>
    <ligand>
        <name>Zn(2+)</name>
        <dbReference type="ChEBI" id="CHEBI:29105"/>
        <label>1</label>
    </ligand>
</feature>
<evidence type="ECO:0000256" key="1">
    <source>
        <dbReference type="ARBA" id="ARBA00006153"/>
    </source>
</evidence>
<dbReference type="CDD" id="cd03884">
    <property type="entry name" value="M20_bAS"/>
    <property type="match status" value="1"/>
</dbReference>
<comment type="caution">
    <text evidence="4">The sequence shown here is derived from an EMBL/GenBank/DDBJ whole genome shotgun (WGS) entry which is preliminary data.</text>
</comment>
<comment type="cofactor">
    <cofactor evidence="3">
        <name>Zn(2+)</name>
        <dbReference type="ChEBI" id="CHEBI:29105"/>
    </cofactor>
    <text evidence="3">Binds 2 Zn(2+) ions per subunit.</text>
</comment>
<feature type="binding site" evidence="3">
    <location>
        <position position="382"/>
    </location>
    <ligand>
        <name>Zn(2+)</name>
        <dbReference type="ChEBI" id="CHEBI:29105"/>
        <label>2</label>
    </ligand>
</feature>
<dbReference type="PANTHER" id="PTHR32494">
    <property type="entry name" value="ALLANTOATE DEIMINASE-RELATED"/>
    <property type="match status" value="1"/>
</dbReference>
<sequence>MTDLPMIDAQRLWDAHMALAEVGRIPGDGVCRLAASVEDKAGRDLFARWCREAGLVVRVDRIGNMFARRAGKDESLPPVLIGSHLDSQPTGGRFDGAFGVLAGLEIVRTLDAAGIATTAPIELVNWTNEEGCRFQPSSLGAEVAAGHIALADGLAAKDENGIRLGDALEAIGYLGTADVALKARAYLEGHIEQGPILEEKGEAIGIVGGSMGVNAYSVILIGREDHTGTTPVQRRKDALFGAARCIAEVRALALDFEPNGRATVARILAEPNARSVVASKVTFTVDCRHQGEDELNVMTGRLREIIERISHECGLSFTMEPYWVVPPRSFDATCVAALRSAAAALNLTSRPMVSGAGHDAIPIAAVVPTAMVFVPSRDGVSHHVSEYTTPEQLAAGCNVLFRAALELAVIADPVAADDAATR</sequence>
<dbReference type="Pfam" id="PF01546">
    <property type="entry name" value="Peptidase_M20"/>
    <property type="match status" value="1"/>
</dbReference>
<keyword evidence="2 4" id="KW-0378">Hydrolase</keyword>
<feature type="binding site" evidence="3">
    <location>
        <position position="95"/>
    </location>
    <ligand>
        <name>Zn(2+)</name>
        <dbReference type="ChEBI" id="CHEBI:29105"/>
        <label>2</label>
    </ligand>
</feature>
<gene>
    <name evidence="4" type="ORF">EV667_3190</name>
</gene>
<keyword evidence="5" id="KW-1185">Reference proteome</keyword>
<dbReference type="InterPro" id="IPR010158">
    <property type="entry name" value="Amidase_Cbmase"/>
</dbReference>
<evidence type="ECO:0000313" key="5">
    <source>
        <dbReference type="Proteomes" id="UP000295030"/>
    </source>
</evidence>
<dbReference type="AlphaFoldDB" id="A0A4R1I8N5"/>
<dbReference type="NCBIfam" id="NF006769">
    <property type="entry name" value="PRK09290.1-3"/>
    <property type="match status" value="1"/>
</dbReference>
<keyword evidence="3" id="KW-0479">Metal-binding</keyword>
<dbReference type="Gene3D" id="3.30.70.360">
    <property type="match status" value="1"/>
</dbReference>
<dbReference type="SUPFAM" id="SSF55031">
    <property type="entry name" value="Bacterial exopeptidase dimerisation domain"/>
    <property type="match status" value="1"/>
</dbReference>
<evidence type="ECO:0000256" key="3">
    <source>
        <dbReference type="PIRSR" id="PIRSR001235-1"/>
    </source>
</evidence>
<proteinExistence type="inferred from homology"/>
<evidence type="ECO:0000313" key="4">
    <source>
        <dbReference type="EMBL" id="TCK29169.1"/>
    </source>
</evidence>
<dbReference type="PANTHER" id="PTHR32494:SF5">
    <property type="entry name" value="ALLANTOATE AMIDOHYDROLASE"/>
    <property type="match status" value="1"/>
</dbReference>
<feature type="binding site" evidence="3">
    <location>
        <position position="84"/>
    </location>
    <ligand>
        <name>Zn(2+)</name>
        <dbReference type="ChEBI" id="CHEBI:29105"/>
        <label>1</label>
    </ligand>
</feature>
<accession>A0A4R1I8N5</accession>
<name>A0A4R1I8N5_ANCAQ</name>
<keyword evidence="3" id="KW-0862">Zinc</keyword>
<comment type="similarity">
    <text evidence="1">Belongs to the peptidase M20 family.</text>
</comment>
<feature type="binding site" evidence="3">
    <location>
        <position position="190"/>
    </location>
    <ligand>
        <name>Zn(2+)</name>
        <dbReference type="ChEBI" id="CHEBI:29105"/>
        <label>1</label>
    </ligand>
</feature>
<reference evidence="4 5" key="1">
    <citation type="submission" date="2019-03" db="EMBL/GenBank/DDBJ databases">
        <title>Genomic Encyclopedia of Type Strains, Phase IV (KMG-IV): sequencing the most valuable type-strain genomes for metagenomic binning, comparative biology and taxonomic classification.</title>
        <authorList>
            <person name="Goeker M."/>
        </authorList>
    </citation>
    <scope>NUCLEOTIDE SEQUENCE [LARGE SCALE GENOMIC DNA]</scope>
    <source>
        <strain evidence="4 5">DSM 101</strain>
    </source>
</reference>
<feature type="binding site" evidence="3">
    <location>
        <position position="130"/>
    </location>
    <ligand>
        <name>Zn(2+)</name>
        <dbReference type="ChEBI" id="CHEBI:29105"/>
        <label>2</label>
    </ligand>
</feature>
<dbReference type="GO" id="GO:0016813">
    <property type="term" value="F:hydrolase activity, acting on carbon-nitrogen (but not peptide) bonds, in linear amidines"/>
    <property type="evidence" value="ECO:0007669"/>
    <property type="project" value="InterPro"/>
</dbReference>